<sequence>MKHILFFIFSFFSLTTFAQSLTEDQVKKYLDALQKETIISEFGKDGFLKAIAKDNPAIKQRLSGIPFGGLNKLPDSVFKSRAAILGYIGLFEVIRNVGSAADELVQLREMAERILGESMYFKPDIEGEVNAKNPISFLALEQNLKPSKENYLLLADKLRAIQLIDKRVYDELLQWLEKDRIKLINDFGFFIYAARQTWFYDNYAAQKALQISFIDSLQATGMLAKEKAEMLKNSYTPFEIKSKIDILSLCNNVVVIPNEQGNFTREEIYKNLFSEIKNKLLPEFAFSNFSVKEINKTQTSPSLNGPMGLGINNPFNKDKKSYRLQYTVDGLNYAQKADTDFSWLKSLNKIIPPDIHIDSTIIQSYAVVLSPLIGIAIKDFRSINDYLIDKKSNKRLIIVANDINPLIPVRDARKALALVDSVQSLAFKSGFQDNAYVGMLLGLEKPDFSKKFSRENLTAIIKDFQENDILPADNQESIEKAIVDFRFESENRSNVKRSLLLSFPAIIAQTDFDQKNETEKINAFKTFIAELTRVSRGQFKPEKVTDNFENELSKSIEKDRNLVMSFRLKDKKYEYKQEIPKIDKELIEAQKGLKKNNYLDFDNLYLNEYQIIELINAALEENKIDGTFYKIARNPNYLDYTNRSNYIFLTKKQYDYIENNHHEIFSEPASENAYHSYQSQIAAFSTEEFADALQRENMLTEEARKTLDLKKSKEPSDILKVSSQAVLIDMNELTGKNETEVYTYILNKFGAKLLPDARFTEINYKKARESSESNEYGEYRVSLKINGKPYEQTLYVSMPKLIQNALDSLKNEKSQYFPGIGENQFKTINDYLTDTASPHRLVIVCDYRSPMLSFVLFDSTQANLVAETLPNNYVDFGMYDREFSRDSLQNTLFEFGRLGFIEPMNEAQKEDFILKFRRSPVSSKLLLETLPKVIAKSNMWELDYYRDVYKALIDSLKTIAKGQFNPLKIEDNFQKMLKKGENNDRTFKYSFELNNKKYSESQFIKGIPKTKNKDNQPEYDYFEFDTAKLIELVNKSLAEQNSDHTFYELSGSDDDELTGPQFIFLSAKQYRWIKIKYPEIFENYEDTRMYDSDKIEDTNKN</sequence>
<feature type="chain" id="PRO_5020442773" evidence="1">
    <location>
        <begin position="19"/>
        <end position="1101"/>
    </location>
</feature>
<dbReference type="OrthoDB" id="1376443at2"/>
<proteinExistence type="predicted"/>
<dbReference type="EMBL" id="SEWF01000018">
    <property type="protein sequence ID" value="RYU95111.1"/>
    <property type="molecule type" value="Genomic_DNA"/>
</dbReference>
<keyword evidence="3" id="KW-1185">Reference proteome</keyword>
<evidence type="ECO:0000256" key="1">
    <source>
        <dbReference type="SAM" id="SignalP"/>
    </source>
</evidence>
<dbReference type="AlphaFoldDB" id="A0A4Q5LYY9"/>
<organism evidence="2 3">
    <name type="scientific">Emticicia agri</name>
    <dbReference type="NCBI Taxonomy" id="2492393"/>
    <lineage>
        <taxon>Bacteria</taxon>
        <taxon>Pseudomonadati</taxon>
        <taxon>Bacteroidota</taxon>
        <taxon>Cytophagia</taxon>
        <taxon>Cytophagales</taxon>
        <taxon>Leadbetterellaceae</taxon>
        <taxon>Emticicia</taxon>
    </lineage>
</organism>
<name>A0A4Q5LYY9_9BACT</name>
<dbReference type="RefSeq" id="WP_130021557.1">
    <property type="nucleotide sequence ID" value="NZ_SEWF01000018.1"/>
</dbReference>
<gene>
    <name evidence="2" type="ORF">EWM59_13765</name>
</gene>
<accession>A0A4Q5LYY9</accession>
<feature type="signal peptide" evidence="1">
    <location>
        <begin position="1"/>
        <end position="18"/>
    </location>
</feature>
<evidence type="ECO:0000313" key="2">
    <source>
        <dbReference type="EMBL" id="RYU95111.1"/>
    </source>
</evidence>
<evidence type="ECO:0000313" key="3">
    <source>
        <dbReference type="Proteomes" id="UP000293162"/>
    </source>
</evidence>
<protein>
    <submittedName>
        <fullName evidence="2">Uncharacterized protein</fullName>
    </submittedName>
</protein>
<reference evidence="2 3" key="1">
    <citation type="submission" date="2019-02" db="EMBL/GenBank/DDBJ databases">
        <title>Bacterial novel species Emticicia sp. 17J42-9 isolated from soil.</title>
        <authorList>
            <person name="Jung H.-Y."/>
        </authorList>
    </citation>
    <scope>NUCLEOTIDE SEQUENCE [LARGE SCALE GENOMIC DNA]</scope>
    <source>
        <strain evidence="2 3">17J42-9</strain>
    </source>
</reference>
<dbReference type="Proteomes" id="UP000293162">
    <property type="component" value="Unassembled WGS sequence"/>
</dbReference>
<keyword evidence="1" id="KW-0732">Signal</keyword>
<comment type="caution">
    <text evidence="2">The sequence shown here is derived from an EMBL/GenBank/DDBJ whole genome shotgun (WGS) entry which is preliminary data.</text>
</comment>